<dbReference type="PANTHER" id="PTHR14196:SF0">
    <property type="entry name" value="PROTEIN BOWEL"/>
    <property type="match status" value="1"/>
</dbReference>
<keyword evidence="6" id="KW-0805">Transcription regulation</keyword>
<evidence type="ECO:0000256" key="10">
    <source>
        <dbReference type="PROSITE-ProRule" id="PRU00042"/>
    </source>
</evidence>
<feature type="domain" description="C2H2-type" evidence="12">
    <location>
        <begin position="169"/>
        <end position="196"/>
    </location>
</feature>
<comment type="similarity">
    <text evidence="9">Belongs to the Odd C2H2-type zinc-finger protein family.</text>
</comment>
<evidence type="ECO:0000256" key="6">
    <source>
        <dbReference type="ARBA" id="ARBA00023015"/>
    </source>
</evidence>
<evidence type="ECO:0000313" key="14">
    <source>
        <dbReference type="Proteomes" id="UP001497623"/>
    </source>
</evidence>
<gene>
    <name evidence="13" type="ORF">MNOR_LOCUS40768</name>
</gene>
<dbReference type="Gene3D" id="3.30.160.60">
    <property type="entry name" value="Classic Zinc Finger"/>
    <property type="match status" value="3"/>
</dbReference>
<dbReference type="FunFam" id="3.30.160.60:FF:000446">
    <property type="entry name" value="Zinc finger protein"/>
    <property type="match status" value="1"/>
</dbReference>
<feature type="compositionally biased region" description="Acidic residues" evidence="11">
    <location>
        <begin position="278"/>
        <end position="289"/>
    </location>
</feature>
<evidence type="ECO:0000256" key="7">
    <source>
        <dbReference type="ARBA" id="ARBA00023163"/>
    </source>
</evidence>
<evidence type="ECO:0000256" key="1">
    <source>
        <dbReference type="ARBA" id="ARBA00004123"/>
    </source>
</evidence>
<feature type="region of interest" description="Disordered" evidence="11">
    <location>
        <begin position="303"/>
        <end position="336"/>
    </location>
</feature>
<dbReference type="PROSITE" id="PS50157">
    <property type="entry name" value="ZINC_FINGER_C2H2_2"/>
    <property type="match status" value="3"/>
</dbReference>
<dbReference type="GO" id="GO:0000977">
    <property type="term" value="F:RNA polymerase II transcription regulatory region sequence-specific DNA binding"/>
    <property type="evidence" value="ECO:0007669"/>
    <property type="project" value="TreeGrafter"/>
</dbReference>
<dbReference type="FunFam" id="3.30.160.60:FF:000311">
    <property type="entry name" value="protein odd-skipped-related 2 isoform X1"/>
    <property type="match status" value="1"/>
</dbReference>
<feature type="non-terminal residue" evidence="13">
    <location>
        <position position="336"/>
    </location>
</feature>
<dbReference type="PANTHER" id="PTHR14196">
    <property type="entry name" value="ODD-SKIPPED - RELATED"/>
    <property type="match status" value="1"/>
</dbReference>
<keyword evidence="2" id="KW-0479">Metal-binding</keyword>
<dbReference type="AlphaFoldDB" id="A0AAV2SV26"/>
<organism evidence="13 14">
    <name type="scientific">Meganyctiphanes norvegica</name>
    <name type="common">Northern krill</name>
    <name type="synonym">Thysanopoda norvegica</name>
    <dbReference type="NCBI Taxonomy" id="48144"/>
    <lineage>
        <taxon>Eukaryota</taxon>
        <taxon>Metazoa</taxon>
        <taxon>Ecdysozoa</taxon>
        <taxon>Arthropoda</taxon>
        <taxon>Crustacea</taxon>
        <taxon>Multicrustacea</taxon>
        <taxon>Malacostraca</taxon>
        <taxon>Eumalacostraca</taxon>
        <taxon>Eucarida</taxon>
        <taxon>Euphausiacea</taxon>
        <taxon>Euphausiidae</taxon>
        <taxon>Meganyctiphanes</taxon>
    </lineage>
</organism>
<dbReference type="InterPro" id="IPR013087">
    <property type="entry name" value="Znf_C2H2_type"/>
</dbReference>
<keyword evidence="8" id="KW-0539">Nucleus</keyword>
<evidence type="ECO:0000256" key="11">
    <source>
        <dbReference type="SAM" id="MobiDB-lite"/>
    </source>
</evidence>
<accession>A0AAV2SV26</accession>
<feature type="compositionally biased region" description="Pro residues" evidence="11">
    <location>
        <begin position="309"/>
        <end position="319"/>
    </location>
</feature>
<dbReference type="SUPFAM" id="SSF57667">
    <property type="entry name" value="beta-beta-alpha zinc fingers"/>
    <property type="match status" value="2"/>
</dbReference>
<feature type="region of interest" description="Disordered" evidence="11">
    <location>
        <begin position="43"/>
        <end position="64"/>
    </location>
</feature>
<dbReference type="PROSITE" id="PS00028">
    <property type="entry name" value="ZINC_FINGER_C2H2_1"/>
    <property type="match status" value="3"/>
</dbReference>
<keyword evidence="4 10" id="KW-0863">Zinc-finger</keyword>
<evidence type="ECO:0000256" key="8">
    <source>
        <dbReference type="ARBA" id="ARBA00023242"/>
    </source>
</evidence>
<keyword evidence="7" id="KW-0804">Transcription</keyword>
<evidence type="ECO:0000256" key="5">
    <source>
        <dbReference type="ARBA" id="ARBA00022833"/>
    </source>
</evidence>
<name>A0AAV2SV26_MEGNR</name>
<dbReference type="FunFam" id="3.30.160.60:FF:000090">
    <property type="entry name" value="Odd-skipped-related transciption factor 2"/>
    <property type="match status" value="1"/>
</dbReference>
<dbReference type="GO" id="GO:0000981">
    <property type="term" value="F:DNA-binding transcription factor activity, RNA polymerase II-specific"/>
    <property type="evidence" value="ECO:0007669"/>
    <property type="project" value="TreeGrafter"/>
</dbReference>
<keyword evidence="14" id="KW-1185">Reference proteome</keyword>
<dbReference type="Pfam" id="PF00096">
    <property type="entry name" value="zf-C2H2"/>
    <property type="match status" value="3"/>
</dbReference>
<dbReference type="GO" id="GO:0005634">
    <property type="term" value="C:nucleus"/>
    <property type="evidence" value="ECO:0007669"/>
    <property type="project" value="UniProtKB-SubCell"/>
</dbReference>
<comment type="caution">
    <text evidence="13">The sequence shown here is derived from an EMBL/GenBank/DDBJ whole genome shotgun (WGS) entry which is preliminary data.</text>
</comment>
<feature type="compositionally biased region" description="Low complexity" evidence="11">
    <location>
        <begin position="240"/>
        <end position="267"/>
    </location>
</feature>
<feature type="region of interest" description="Disordered" evidence="11">
    <location>
        <begin position="218"/>
        <end position="289"/>
    </location>
</feature>
<dbReference type="InterPro" id="IPR036236">
    <property type="entry name" value="Znf_C2H2_sf"/>
</dbReference>
<comment type="subcellular location">
    <subcellularLocation>
        <location evidence="1">Nucleus</location>
    </subcellularLocation>
</comment>
<sequence length="336" mass="36867">MHNAAAIRDSAFTITPPPPQQHHGHYDPLVRPLTLDVASRTAPFPPMQAARPPPPPPTPTAESNINRKVLPQCLLPGSLPLPVVDPRMTGALGGYGSLLQNLGGGAAFPWTAAGALSAVNIDHFRQLLASGGRPCRPKKRYICKYCHREFTKSYNLMIHERTHTDERPFPCDVCGKAFRRQDHLRDHKYIHSKDKPFKCGVCDKGFCQARTLSIHETGHTDEERRESLARKVREEKEASTRTAARSSSPTTSTGSASPYSSPSMSPASSPPSSPINGPDEDLDVESIEEDAWQPISFNQFIPNINWCPSSPPKQQPAPTSPTSSKRRGFSILDLLA</sequence>
<protein>
    <recommendedName>
        <fullName evidence="12">C2H2-type domain-containing protein</fullName>
    </recommendedName>
</protein>
<dbReference type="Proteomes" id="UP001497623">
    <property type="component" value="Unassembled WGS sequence"/>
</dbReference>
<dbReference type="EMBL" id="CAXKWB010131307">
    <property type="protein sequence ID" value="CAL4242607.1"/>
    <property type="molecule type" value="Genomic_DNA"/>
</dbReference>
<dbReference type="InterPro" id="IPR050717">
    <property type="entry name" value="C2H2-ZF_Transcription_Reg"/>
</dbReference>
<evidence type="ECO:0000256" key="9">
    <source>
        <dbReference type="ARBA" id="ARBA00038339"/>
    </source>
</evidence>
<reference evidence="13 14" key="1">
    <citation type="submission" date="2024-05" db="EMBL/GenBank/DDBJ databases">
        <authorList>
            <person name="Wallberg A."/>
        </authorList>
    </citation>
    <scope>NUCLEOTIDE SEQUENCE [LARGE SCALE GENOMIC DNA]</scope>
</reference>
<evidence type="ECO:0000256" key="2">
    <source>
        <dbReference type="ARBA" id="ARBA00022723"/>
    </source>
</evidence>
<evidence type="ECO:0000256" key="4">
    <source>
        <dbReference type="ARBA" id="ARBA00022771"/>
    </source>
</evidence>
<dbReference type="SMART" id="SM00355">
    <property type="entry name" value="ZnF_C2H2"/>
    <property type="match status" value="3"/>
</dbReference>
<feature type="domain" description="C2H2-type" evidence="12">
    <location>
        <begin position="197"/>
        <end position="224"/>
    </location>
</feature>
<evidence type="ECO:0000256" key="3">
    <source>
        <dbReference type="ARBA" id="ARBA00022737"/>
    </source>
</evidence>
<evidence type="ECO:0000259" key="12">
    <source>
        <dbReference type="PROSITE" id="PS50157"/>
    </source>
</evidence>
<evidence type="ECO:0000313" key="13">
    <source>
        <dbReference type="EMBL" id="CAL4242607.1"/>
    </source>
</evidence>
<keyword evidence="3" id="KW-0677">Repeat</keyword>
<feature type="compositionally biased region" description="Basic and acidic residues" evidence="11">
    <location>
        <begin position="218"/>
        <end position="239"/>
    </location>
</feature>
<feature type="domain" description="C2H2-type" evidence="12">
    <location>
        <begin position="141"/>
        <end position="168"/>
    </location>
</feature>
<dbReference type="GO" id="GO:0008270">
    <property type="term" value="F:zinc ion binding"/>
    <property type="evidence" value="ECO:0007669"/>
    <property type="project" value="UniProtKB-KW"/>
</dbReference>
<feature type="compositionally biased region" description="Pro residues" evidence="11">
    <location>
        <begin position="43"/>
        <end position="59"/>
    </location>
</feature>
<feature type="region of interest" description="Disordered" evidence="11">
    <location>
        <begin position="1"/>
        <end position="27"/>
    </location>
</feature>
<proteinExistence type="inferred from homology"/>
<keyword evidence="5" id="KW-0862">Zinc</keyword>